<dbReference type="Pfam" id="PF03476">
    <property type="entry name" value="MOSC_N"/>
    <property type="match status" value="1"/>
</dbReference>
<protein>
    <recommendedName>
        <fullName evidence="3">MOSC domain-containing protein</fullName>
    </recommendedName>
</protein>
<dbReference type="OrthoDB" id="17255at2759"/>
<comment type="caution">
    <text evidence="4">The sequence shown here is derived from an EMBL/GenBank/DDBJ whole genome shotgun (WGS) entry which is preliminary data.</text>
</comment>
<dbReference type="Proteomes" id="UP000703269">
    <property type="component" value="Unassembled WGS sequence"/>
</dbReference>
<keyword evidence="5" id="KW-1185">Reference proteome</keyword>
<dbReference type="SUPFAM" id="SSF50800">
    <property type="entry name" value="PK beta-barrel domain-like"/>
    <property type="match status" value="1"/>
</dbReference>
<dbReference type="GO" id="GO:0030151">
    <property type="term" value="F:molybdenum ion binding"/>
    <property type="evidence" value="ECO:0007669"/>
    <property type="project" value="InterPro"/>
</dbReference>
<name>A0A9P3G5A3_9APHY</name>
<feature type="domain" description="MOSC" evidence="3">
    <location>
        <begin position="193"/>
        <end position="391"/>
    </location>
</feature>
<organism evidence="4 5">
    <name type="scientific">Phanerochaete sordida</name>
    <dbReference type="NCBI Taxonomy" id="48140"/>
    <lineage>
        <taxon>Eukaryota</taxon>
        <taxon>Fungi</taxon>
        <taxon>Dikarya</taxon>
        <taxon>Basidiomycota</taxon>
        <taxon>Agaricomycotina</taxon>
        <taxon>Agaricomycetes</taxon>
        <taxon>Polyporales</taxon>
        <taxon>Phanerochaetaceae</taxon>
        <taxon>Phanerochaete</taxon>
    </lineage>
</organism>
<feature type="transmembrane region" description="Helical" evidence="2">
    <location>
        <begin position="6"/>
        <end position="25"/>
    </location>
</feature>
<evidence type="ECO:0000313" key="4">
    <source>
        <dbReference type="EMBL" id="GJE89452.1"/>
    </source>
</evidence>
<dbReference type="PANTHER" id="PTHR14237:SF19">
    <property type="entry name" value="MITOCHONDRIAL AMIDOXIME REDUCING COMPONENT 1"/>
    <property type="match status" value="1"/>
</dbReference>
<evidence type="ECO:0000259" key="3">
    <source>
        <dbReference type="PROSITE" id="PS51340"/>
    </source>
</evidence>
<evidence type="ECO:0000256" key="1">
    <source>
        <dbReference type="SAM" id="MobiDB-lite"/>
    </source>
</evidence>
<feature type="region of interest" description="Disordered" evidence="1">
    <location>
        <begin position="36"/>
        <end position="62"/>
    </location>
</feature>
<dbReference type="GO" id="GO:0003824">
    <property type="term" value="F:catalytic activity"/>
    <property type="evidence" value="ECO:0007669"/>
    <property type="project" value="InterPro"/>
</dbReference>
<dbReference type="SUPFAM" id="SSF141673">
    <property type="entry name" value="MOSC N-terminal domain-like"/>
    <property type="match status" value="1"/>
</dbReference>
<reference evidence="4 5" key="1">
    <citation type="submission" date="2021-08" db="EMBL/GenBank/DDBJ databases">
        <title>Draft Genome Sequence of Phanerochaete sordida strain YK-624.</title>
        <authorList>
            <person name="Mori T."/>
            <person name="Dohra H."/>
            <person name="Suzuki T."/>
            <person name="Kawagishi H."/>
            <person name="Hirai H."/>
        </authorList>
    </citation>
    <scope>NUCLEOTIDE SEQUENCE [LARGE SCALE GENOMIC DNA]</scope>
    <source>
        <strain evidence="4 5">YK-624</strain>
    </source>
</reference>
<dbReference type="AlphaFoldDB" id="A0A9P3G5A3"/>
<keyword evidence="2" id="KW-1133">Transmembrane helix</keyword>
<dbReference type="InterPro" id="IPR005303">
    <property type="entry name" value="MOCOS_middle"/>
</dbReference>
<proteinExistence type="predicted"/>
<dbReference type="InterPro" id="IPR005302">
    <property type="entry name" value="MoCF_Sase_C"/>
</dbReference>
<dbReference type="Pfam" id="PF03473">
    <property type="entry name" value="MOSC"/>
    <property type="match status" value="1"/>
</dbReference>
<dbReference type="PANTHER" id="PTHR14237">
    <property type="entry name" value="MOLYBDOPTERIN COFACTOR SULFURASE MOSC"/>
    <property type="match status" value="1"/>
</dbReference>
<dbReference type="InterPro" id="IPR011037">
    <property type="entry name" value="Pyrv_Knase-like_insert_dom_sf"/>
</dbReference>
<feature type="compositionally biased region" description="Pro residues" evidence="1">
    <location>
        <begin position="48"/>
        <end position="59"/>
    </location>
</feature>
<evidence type="ECO:0000256" key="2">
    <source>
        <dbReference type="SAM" id="Phobius"/>
    </source>
</evidence>
<evidence type="ECO:0000313" key="5">
    <source>
        <dbReference type="Proteomes" id="UP000703269"/>
    </source>
</evidence>
<dbReference type="PROSITE" id="PS51340">
    <property type="entry name" value="MOSC"/>
    <property type="match status" value="1"/>
</dbReference>
<gene>
    <name evidence="4" type="ORF">PsYK624_055530</name>
</gene>
<dbReference type="EMBL" id="BPQB01000013">
    <property type="protein sequence ID" value="GJE89452.1"/>
    <property type="molecule type" value="Genomic_DNA"/>
</dbReference>
<keyword evidence="2" id="KW-0812">Transmembrane</keyword>
<dbReference type="GO" id="GO:0030170">
    <property type="term" value="F:pyridoxal phosphate binding"/>
    <property type="evidence" value="ECO:0007669"/>
    <property type="project" value="InterPro"/>
</dbReference>
<accession>A0A9P3G5A3</accession>
<sequence>MALAQLGVMDWIVAAAALGAWLVWLQRSRRPPRKAARALASPLAADPHAPPFTGPPTYPNRPQMELVDNGQVRVTKILVHPIKSCRGTSVPEVRYTPQGLENDRKWAVYDPAENKILTAREVPKLVLVEPSLKYDTSSPTRGKLVVTAGSESFSVPIEPTQDILTQWEVVQDPYLFGRSTSDAYIIKPLSPADPAPSAVLSSFLGRAVHLVVKGPTPRYCKPTQAFPTLEATAVFQDGYPVLIASEESLEAVAAAVNNAARPDAPEKVGGIDQARWQREKVPIERFRPNIVVRGAGVPFAEDVWQKIYINSPGSTTKDESKSFTLVSQCPRCLLPNVDPKTGVRDAAVPFKVISKFRTGVNPEAVKTPCFGSNSVPGGNGVVRVGDRISVEEWLQL</sequence>
<keyword evidence="2" id="KW-0472">Membrane</keyword>